<reference evidence="1" key="1">
    <citation type="submission" date="2022-10" db="EMBL/GenBank/DDBJ databases">
        <title>Complete Genome of Trichothecium roseum strain YXFP-22015, a Plant Pathogen Isolated from Citrus.</title>
        <authorList>
            <person name="Wang Y."/>
            <person name="Zhu L."/>
        </authorList>
    </citation>
    <scope>NUCLEOTIDE SEQUENCE</scope>
    <source>
        <strain evidence="1">YXFP-22015</strain>
    </source>
</reference>
<gene>
    <name evidence="1" type="ORF">N3K66_005987</name>
</gene>
<organism evidence="1 2">
    <name type="scientific">Trichothecium roseum</name>
    <dbReference type="NCBI Taxonomy" id="47278"/>
    <lineage>
        <taxon>Eukaryota</taxon>
        <taxon>Fungi</taxon>
        <taxon>Dikarya</taxon>
        <taxon>Ascomycota</taxon>
        <taxon>Pezizomycotina</taxon>
        <taxon>Sordariomycetes</taxon>
        <taxon>Hypocreomycetidae</taxon>
        <taxon>Hypocreales</taxon>
        <taxon>Hypocreales incertae sedis</taxon>
        <taxon>Trichothecium</taxon>
    </lineage>
</organism>
<name>A0ACC0UZJ4_9HYPO</name>
<evidence type="ECO:0000313" key="2">
    <source>
        <dbReference type="Proteomes" id="UP001163324"/>
    </source>
</evidence>
<proteinExistence type="predicted"/>
<protein>
    <submittedName>
        <fullName evidence="1">Uncharacterized protein</fullName>
    </submittedName>
</protein>
<dbReference type="Proteomes" id="UP001163324">
    <property type="component" value="Chromosome 5"/>
</dbReference>
<sequence>MAPPKKRAKTAEAHPTCETLVSDFRTKWLVDGENLKTIKLVAEGGTLAVNKGVLVANSEYFTGALKPNFVESKGEVELPDIHAHYLGLYVGIAHSFMNMCQPAEPKPQLKPEAHNPISSLQEWIEVLNLCDYFISEKMAQYVTSCISVALFDGHRALYRSHLDDSQQLYWMCCFADGYESLHPDKPSHSRIRKQLIECFTRGIAYDMWMKHMEQILDRPGFIGAVANAFAERLHTWQNKKLVKRKEMNEPPNLVDSPKDTASTMPD</sequence>
<comment type="caution">
    <text evidence="1">The sequence shown here is derived from an EMBL/GenBank/DDBJ whole genome shotgun (WGS) entry which is preliminary data.</text>
</comment>
<keyword evidence="2" id="KW-1185">Reference proteome</keyword>
<accession>A0ACC0UZJ4</accession>
<dbReference type="EMBL" id="CM047944">
    <property type="protein sequence ID" value="KAI9899526.1"/>
    <property type="molecule type" value="Genomic_DNA"/>
</dbReference>
<evidence type="ECO:0000313" key="1">
    <source>
        <dbReference type="EMBL" id="KAI9899526.1"/>
    </source>
</evidence>